<proteinExistence type="inferred from homology"/>
<dbReference type="AlphaFoldDB" id="A0AA40CGA0"/>
<dbReference type="PANTHER" id="PTHR11266">
    <property type="entry name" value="PEROXISOMAL MEMBRANE PROTEIN 2, PXMP2 MPV17"/>
    <property type="match status" value="1"/>
</dbReference>
<dbReference type="InterPro" id="IPR007248">
    <property type="entry name" value="Mpv17_PMP22"/>
</dbReference>
<dbReference type="Proteomes" id="UP001174934">
    <property type="component" value="Unassembled WGS sequence"/>
</dbReference>
<comment type="caution">
    <text evidence="8">The sequence shown here is derived from an EMBL/GenBank/DDBJ whole genome shotgun (WGS) entry which is preliminary data.</text>
</comment>
<comment type="similarity">
    <text evidence="2 6">Belongs to the peroxisomal membrane protein PXMP2/4 family.</text>
</comment>
<keyword evidence="5 6" id="KW-0472">Membrane</keyword>
<feature type="transmembrane region" description="Helical" evidence="6">
    <location>
        <begin position="229"/>
        <end position="249"/>
    </location>
</feature>
<protein>
    <recommendedName>
        <fullName evidence="10">Integral membrane protein</fullName>
    </recommendedName>
</protein>
<evidence type="ECO:0000256" key="7">
    <source>
        <dbReference type="SAM" id="MobiDB-lite"/>
    </source>
</evidence>
<evidence type="ECO:0000256" key="5">
    <source>
        <dbReference type="ARBA" id="ARBA00023136"/>
    </source>
</evidence>
<evidence type="ECO:0000256" key="1">
    <source>
        <dbReference type="ARBA" id="ARBA00004141"/>
    </source>
</evidence>
<dbReference type="GO" id="GO:0005778">
    <property type="term" value="C:peroxisomal membrane"/>
    <property type="evidence" value="ECO:0007669"/>
    <property type="project" value="TreeGrafter"/>
</dbReference>
<keyword evidence="9" id="KW-1185">Reference proteome</keyword>
<evidence type="ECO:0000256" key="2">
    <source>
        <dbReference type="ARBA" id="ARBA00006824"/>
    </source>
</evidence>
<name>A0AA40CGA0_9PEZI</name>
<accession>A0AA40CGA0</accession>
<evidence type="ECO:0000313" key="9">
    <source>
        <dbReference type="Proteomes" id="UP001174934"/>
    </source>
</evidence>
<sequence>MSLKIERDTVQQTISNVAQGHSQQHHGHKSIVGATAAAITEAASGNLPGTSGKHPISEVVGTAITGGRQNAGTKGYLAAYIKQLEDHPLRTKMLTAGTLAGTQELIASWLAKDRNKHGNYFTSRVPKMATYGALVSAPLGHFLIWFLQKTFKGRTSLKAKIMQILVSNLLIAPIQNTVYLTAMALIAGARTFHQVRATVRVGFWKVMRVSWITSPICLAFAQKFLPENAWVPFFNLVSFVIGTYINTVTKKKRLAALRKKHFGDGGRTAGGGGSTIGGGRPEDYPPMGPNPPY</sequence>
<keyword evidence="4 6" id="KW-1133">Transmembrane helix</keyword>
<feature type="transmembrane region" description="Helical" evidence="6">
    <location>
        <begin position="128"/>
        <end position="147"/>
    </location>
</feature>
<dbReference type="PANTHER" id="PTHR11266:SF93">
    <property type="entry name" value="INTEGRAL MEMBRANE PROTEIN 25D9-6"/>
    <property type="match status" value="1"/>
</dbReference>
<feature type="transmembrane region" description="Helical" evidence="6">
    <location>
        <begin position="168"/>
        <end position="189"/>
    </location>
</feature>
<comment type="subcellular location">
    <subcellularLocation>
        <location evidence="1">Membrane</location>
        <topology evidence="1">Multi-pass membrane protein</topology>
    </subcellularLocation>
</comment>
<evidence type="ECO:0000256" key="6">
    <source>
        <dbReference type="RuleBase" id="RU363053"/>
    </source>
</evidence>
<evidence type="ECO:0008006" key="10">
    <source>
        <dbReference type="Google" id="ProtNLM"/>
    </source>
</evidence>
<feature type="region of interest" description="Disordered" evidence="7">
    <location>
        <begin position="265"/>
        <end position="293"/>
    </location>
</feature>
<feature type="compositionally biased region" description="Gly residues" evidence="7">
    <location>
        <begin position="265"/>
        <end position="279"/>
    </location>
</feature>
<organism evidence="8 9">
    <name type="scientific">Bombardia bombarda</name>
    <dbReference type="NCBI Taxonomy" id="252184"/>
    <lineage>
        <taxon>Eukaryota</taxon>
        <taxon>Fungi</taxon>
        <taxon>Dikarya</taxon>
        <taxon>Ascomycota</taxon>
        <taxon>Pezizomycotina</taxon>
        <taxon>Sordariomycetes</taxon>
        <taxon>Sordariomycetidae</taxon>
        <taxon>Sordariales</taxon>
        <taxon>Lasiosphaeriaceae</taxon>
        <taxon>Bombardia</taxon>
    </lineage>
</organism>
<gene>
    <name evidence="8" type="ORF">B0T17DRAFT_504718</name>
</gene>
<evidence type="ECO:0000256" key="3">
    <source>
        <dbReference type="ARBA" id="ARBA00022692"/>
    </source>
</evidence>
<reference evidence="8" key="1">
    <citation type="submission" date="2023-06" db="EMBL/GenBank/DDBJ databases">
        <title>Genome-scale phylogeny and comparative genomics of the fungal order Sordariales.</title>
        <authorList>
            <consortium name="Lawrence Berkeley National Laboratory"/>
            <person name="Hensen N."/>
            <person name="Bonometti L."/>
            <person name="Westerberg I."/>
            <person name="Brannstrom I.O."/>
            <person name="Guillou S."/>
            <person name="Cros-Aarteil S."/>
            <person name="Calhoun S."/>
            <person name="Haridas S."/>
            <person name="Kuo A."/>
            <person name="Mondo S."/>
            <person name="Pangilinan J."/>
            <person name="Riley R."/>
            <person name="LaButti K."/>
            <person name="Andreopoulos B."/>
            <person name="Lipzen A."/>
            <person name="Chen C."/>
            <person name="Yanf M."/>
            <person name="Daum C."/>
            <person name="Ng V."/>
            <person name="Clum A."/>
            <person name="Steindorff A."/>
            <person name="Ohm R."/>
            <person name="Martin F."/>
            <person name="Silar P."/>
            <person name="Natvig D."/>
            <person name="Lalanne C."/>
            <person name="Gautier V."/>
            <person name="Ament-velasquez S.L."/>
            <person name="Kruys A."/>
            <person name="Hutchinson M.I."/>
            <person name="Powell A.J."/>
            <person name="Barry K."/>
            <person name="Miller A.N."/>
            <person name="Grigoriev I.V."/>
            <person name="Debuchy R."/>
            <person name="Gladieux P."/>
            <person name="Thoren M.H."/>
            <person name="Johannesson H."/>
        </authorList>
    </citation>
    <scope>NUCLEOTIDE SEQUENCE</scope>
    <source>
        <strain evidence="8">SMH3391-2</strain>
    </source>
</reference>
<evidence type="ECO:0000313" key="8">
    <source>
        <dbReference type="EMBL" id="KAK0637372.1"/>
    </source>
</evidence>
<feature type="compositionally biased region" description="Pro residues" evidence="7">
    <location>
        <begin position="284"/>
        <end position="293"/>
    </location>
</feature>
<dbReference type="Pfam" id="PF04117">
    <property type="entry name" value="Mpv17_PMP22"/>
    <property type="match status" value="1"/>
</dbReference>
<keyword evidence="3 6" id="KW-0812">Transmembrane</keyword>
<evidence type="ECO:0000256" key="4">
    <source>
        <dbReference type="ARBA" id="ARBA00022989"/>
    </source>
</evidence>
<dbReference type="EMBL" id="JAULSR010000001">
    <property type="protein sequence ID" value="KAK0637372.1"/>
    <property type="molecule type" value="Genomic_DNA"/>
</dbReference>